<accession>A0A2K2D8V9</accession>
<reference evidence="3" key="3">
    <citation type="submission" date="2018-08" db="UniProtKB">
        <authorList>
            <consortium name="EnsemblPlants"/>
        </authorList>
    </citation>
    <scope>IDENTIFICATION</scope>
    <source>
        <strain evidence="3">cv. Bd21</strain>
    </source>
</reference>
<proteinExistence type="predicted"/>
<name>A0A2K2D8V9_BRADI</name>
<evidence type="ECO:0000313" key="2">
    <source>
        <dbReference type="EMBL" id="PNT70697.1"/>
    </source>
</evidence>
<dbReference type="AlphaFoldDB" id="A0A2K2D8V9"/>
<dbReference type="EMBL" id="CM000881">
    <property type="protein sequence ID" value="PNT70697.1"/>
    <property type="molecule type" value="Genomic_DNA"/>
</dbReference>
<organism evidence="2">
    <name type="scientific">Brachypodium distachyon</name>
    <name type="common">Purple false brome</name>
    <name type="synonym">Trachynia distachya</name>
    <dbReference type="NCBI Taxonomy" id="15368"/>
    <lineage>
        <taxon>Eukaryota</taxon>
        <taxon>Viridiplantae</taxon>
        <taxon>Streptophyta</taxon>
        <taxon>Embryophyta</taxon>
        <taxon>Tracheophyta</taxon>
        <taxon>Spermatophyta</taxon>
        <taxon>Magnoliopsida</taxon>
        <taxon>Liliopsida</taxon>
        <taxon>Poales</taxon>
        <taxon>Poaceae</taxon>
        <taxon>BOP clade</taxon>
        <taxon>Pooideae</taxon>
        <taxon>Stipodae</taxon>
        <taxon>Brachypodieae</taxon>
        <taxon>Brachypodium</taxon>
    </lineage>
</organism>
<evidence type="ECO:0000256" key="1">
    <source>
        <dbReference type="SAM" id="MobiDB-lite"/>
    </source>
</evidence>
<evidence type="ECO:0000313" key="4">
    <source>
        <dbReference type="Proteomes" id="UP000008810"/>
    </source>
</evidence>
<feature type="region of interest" description="Disordered" evidence="1">
    <location>
        <begin position="1"/>
        <end position="24"/>
    </location>
</feature>
<keyword evidence="4" id="KW-1185">Reference proteome</keyword>
<dbReference type="Proteomes" id="UP000008810">
    <property type="component" value="Chromosome 2"/>
</dbReference>
<evidence type="ECO:0000313" key="3">
    <source>
        <dbReference type="EnsemblPlants" id="PNT70697"/>
    </source>
</evidence>
<protein>
    <submittedName>
        <fullName evidence="2 3">Uncharacterized protein</fullName>
    </submittedName>
</protein>
<dbReference type="EnsemblPlants" id="PNT70697">
    <property type="protein sequence ID" value="PNT70697"/>
    <property type="gene ID" value="BRADI_2g16371v3"/>
</dbReference>
<reference evidence="2" key="2">
    <citation type="submission" date="2017-06" db="EMBL/GenBank/DDBJ databases">
        <title>WGS assembly of Brachypodium distachyon.</title>
        <authorList>
            <consortium name="The International Brachypodium Initiative"/>
            <person name="Lucas S."/>
            <person name="Harmon-Smith M."/>
            <person name="Lail K."/>
            <person name="Tice H."/>
            <person name="Grimwood J."/>
            <person name="Bruce D."/>
            <person name="Barry K."/>
            <person name="Shu S."/>
            <person name="Lindquist E."/>
            <person name="Wang M."/>
            <person name="Pitluck S."/>
            <person name="Vogel J.P."/>
            <person name="Garvin D.F."/>
            <person name="Mockler T.C."/>
            <person name="Schmutz J."/>
            <person name="Rokhsar D."/>
            <person name="Bevan M.W."/>
        </authorList>
    </citation>
    <scope>NUCLEOTIDE SEQUENCE</scope>
    <source>
        <strain evidence="2">Bd21</strain>
    </source>
</reference>
<dbReference type="Gramene" id="PNT70697">
    <property type="protein sequence ID" value="PNT70697"/>
    <property type="gene ID" value="BRADI_2g16371v3"/>
</dbReference>
<gene>
    <name evidence="2" type="ORF">BRADI_2g16371v3</name>
</gene>
<sequence>MDPSPAPAPQHVRRRWPEPDAGCSSKCRSSCLPWGSEYASTLSWAPCTPAACSTRCKCWPCTAADRSTHLQIKIGSSVFLYY</sequence>
<dbReference type="InParanoid" id="A0A2K2D8V9"/>
<reference evidence="2 3" key="1">
    <citation type="journal article" date="2010" name="Nature">
        <title>Genome sequencing and analysis of the model grass Brachypodium distachyon.</title>
        <authorList>
            <consortium name="International Brachypodium Initiative"/>
        </authorList>
    </citation>
    <scope>NUCLEOTIDE SEQUENCE [LARGE SCALE GENOMIC DNA]</scope>
    <source>
        <strain evidence="2 3">Bd21</strain>
    </source>
</reference>